<sequence>MRRRCLIFFILIIYLVFLNQIVFSKSYSSGPYSNGLRITENSTLTGGTYDIKGDFTINSGVTLTVKNTTTLNVEGNINIFGKIVTDKVKLNLSMISSNGNILIKNSINVYSAQGLPGRNGEDSYNGSKGGDGKTSNLYLIANKGDILKYFEYRWYRRKRWRWRK</sequence>
<accession>A0A3Q9HP63</accession>
<evidence type="ECO:0000313" key="1">
    <source>
        <dbReference type="EMBL" id="AZR72258.1"/>
    </source>
</evidence>
<dbReference type="EMBL" id="CP016379">
    <property type="protein sequence ID" value="AZR72258.1"/>
    <property type="molecule type" value="Genomic_DNA"/>
</dbReference>
<gene>
    <name evidence="1" type="ORF">BBF96_01900</name>
</gene>
<keyword evidence="2" id="KW-1185">Reference proteome</keyword>
<dbReference type="Proteomes" id="UP000267250">
    <property type="component" value="Chromosome"/>
</dbReference>
<proteinExistence type="predicted"/>
<name>A0A3Q9HP63_9FIRM</name>
<organism evidence="1 2">
    <name type="scientific">Anoxybacter fermentans</name>
    <dbReference type="NCBI Taxonomy" id="1323375"/>
    <lineage>
        <taxon>Bacteria</taxon>
        <taxon>Bacillati</taxon>
        <taxon>Bacillota</taxon>
        <taxon>Clostridia</taxon>
        <taxon>Halanaerobiales</taxon>
        <taxon>Anoxybacter</taxon>
    </lineage>
</organism>
<dbReference type="AlphaFoldDB" id="A0A3Q9HP63"/>
<reference evidence="1 2" key="1">
    <citation type="submission" date="2016-07" db="EMBL/GenBank/DDBJ databases">
        <title>Genome and transcriptome analysis of iron-reducing fermentative bacteria Anoxybacter fermentans.</title>
        <authorList>
            <person name="Zeng X."/>
            <person name="Shao Z."/>
        </authorList>
    </citation>
    <scope>NUCLEOTIDE SEQUENCE [LARGE SCALE GENOMIC DNA]</scope>
    <source>
        <strain evidence="1 2">DY22613</strain>
    </source>
</reference>
<evidence type="ECO:0000313" key="2">
    <source>
        <dbReference type="Proteomes" id="UP000267250"/>
    </source>
</evidence>
<protein>
    <submittedName>
        <fullName evidence="1">Uncharacterized protein</fullName>
    </submittedName>
</protein>
<dbReference type="KEGG" id="aft:BBF96_01900"/>
<dbReference type="RefSeq" id="WP_127015589.1">
    <property type="nucleotide sequence ID" value="NZ_CP016379.1"/>
</dbReference>